<comment type="caution">
    <text evidence="1">The sequence shown here is derived from an EMBL/GenBank/DDBJ whole genome shotgun (WGS) entry which is preliminary data.</text>
</comment>
<keyword evidence="2" id="KW-1185">Reference proteome</keyword>
<sequence length="171" mass="17761">MDCLQSCVAGLCASLARRRSSGEHGYFGEGLAEVEAREGSIFIPDRLVLAEDGAPGPSEGKLGALAMAISYRLLASERRDVCLLLYRGSRAGEGPLLADVGAALSTPGAASGAIQSALERLSLRQAAKMPLEGVIAVVLAAGGLSLCPTPSLVDREMMAWHLKAQALQERG</sequence>
<evidence type="ECO:0000313" key="1">
    <source>
        <dbReference type="EMBL" id="CAK9031282.1"/>
    </source>
</evidence>
<evidence type="ECO:0000313" key="2">
    <source>
        <dbReference type="Proteomes" id="UP001642464"/>
    </source>
</evidence>
<name>A0ABP0KZ76_9DINO</name>
<proteinExistence type="predicted"/>
<dbReference type="EMBL" id="CAXAMM010013392">
    <property type="protein sequence ID" value="CAK9031282.1"/>
    <property type="molecule type" value="Genomic_DNA"/>
</dbReference>
<gene>
    <name evidence="1" type="ORF">SCF082_LOCUS19577</name>
</gene>
<organism evidence="1 2">
    <name type="scientific">Durusdinium trenchii</name>
    <dbReference type="NCBI Taxonomy" id="1381693"/>
    <lineage>
        <taxon>Eukaryota</taxon>
        <taxon>Sar</taxon>
        <taxon>Alveolata</taxon>
        <taxon>Dinophyceae</taxon>
        <taxon>Suessiales</taxon>
        <taxon>Symbiodiniaceae</taxon>
        <taxon>Durusdinium</taxon>
    </lineage>
</organism>
<dbReference type="Proteomes" id="UP001642464">
    <property type="component" value="Unassembled WGS sequence"/>
</dbReference>
<reference evidence="1 2" key="1">
    <citation type="submission" date="2024-02" db="EMBL/GenBank/DDBJ databases">
        <authorList>
            <person name="Chen Y."/>
            <person name="Shah S."/>
            <person name="Dougan E. K."/>
            <person name="Thang M."/>
            <person name="Chan C."/>
        </authorList>
    </citation>
    <scope>NUCLEOTIDE SEQUENCE [LARGE SCALE GENOMIC DNA]</scope>
</reference>
<protein>
    <submittedName>
        <fullName evidence="1">RNase H domain-containing protein</fullName>
    </submittedName>
</protein>
<accession>A0ABP0KZ76</accession>